<proteinExistence type="predicted"/>
<dbReference type="AlphaFoldDB" id="A0AAE3RCR5"/>
<feature type="region of interest" description="Disordered" evidence="1">
    <location>
        <begin position="493"/>
        <end position="523"/>
    </location>
</feature>
<dbReference type="RefSeq" id="WP_314517151.1">
    <property type="nucleotide sequence ID" value="NZ_JASJOU010000015.1"/>
</dbReference>
<sequence length="523" mass="60676">MISKVLKAQSGNHLTGKAVSKTGAVYDNKGSSERLVTYMDHEYKQDEYKEHEIATVCGSGQEYSKNGQYFSMDRENLSKKEVIERIDTNVKGLGKEDAKFYSLVISPSQDELAHIGSDAQKLKAYTRQVMENYASEFTLKNGQKLQSKDLVWFGVIHRERQYSGRDKEVREGSARSGQKKQGDQTHIHIIVSRRDSQQKVTLSPTGSRTRFSIKAWQKRNAEDFQRMYDYTRQTHFSKDAYKQAKLQERVEAFSKKHGLDGYLSAGRIALMGKEQDFDRRFYRNLKTLESTLEKGIRPADPYSGLDRKDLYAEFKKLRDYHFDSKAEQKLHRQIVNLRSDYLKQHGVSLSELDLPSHAIRKAYAEHEHKWKFYKNLEALKQTLLQQGHVPVDFEQRLSQKANAEEIAQSQKRSYTRKSFAEQATQEPTYSRHMSKESKQQEKGTGQKRHQTGRERYQKDISAEIISAEIKSDKILSSVATLQKFLSGMSESDFSLDQEWNTRKPKQKKKKTFLTPEQDTGLEW</sequence>
<feature type="compositionally biased region" description="Basic residues" evidence="1">
    <location>
        <begin position="502"/>
        <end position="511"/>
    </location>
</feature>
<feature type="region of interest" description="Disordered" evidence="1">
    <location>
        <begin position="404"/>
        <end position="457"/>
    </location>
</feature>
<comment type="caution">
    <text evidence="2">The sequence shown here is derived from an EMBL/GenBank/DDBJ whole genome shotgun (WGS) entry which is preliminary data.</text>
</comment>
<feature type="compositionally biased region" description="Basic and acidic residues" evidence="1">
    <location>
        <begin position="164"/>
        <end position="173"/>
    </location>
</feature>
<name>A0AAE3RCR5_9BACT</name>
<dbReference type="EMBL" id="JASJOU010000015">
    <property type="protein sequence ID" value="MDJ1505253.1"/>
    <property type="molecule type" value="Genomic_DNA"/>
</dbReference>
<evidence type="ECO:0000256" key="1">
    <source>
        <dbReference type="SAM" id="MobiDB-lite"/>
    </source>
</evidence>
<reference evidence="2" key="1">
    <citation type="submission" date="2023-05" db="EMBL/GenBank/DDBJ databases">
        <authorList>
            <person name="Zhang X."/>
        </authorList>
    </citation>
    <scope>NUCLEOTIDE SEQUENCE</scope>
    <source>
        <strain evidence="2">BD1B2-1</strain>
    </source>
</reference>
<dbReference type="Proteomes" id="UP001232063">
    <property type="component" value="Unassembled WGS sequence"/>
</dbReference>
<protein>
    <submittedName>
        <fullName evidence="2">DUF5712 family protein</fullName>
    </submittedName>
</protein>
<gene>
    <name evidence="2" type="ORF">QNI22_31650</name>
</gene>
<evidence type="ECO:0000313" key="2">
    <source>
        <dbReference type="EMBL" id="MDJ1505253.1"/>
    </source>
</evidence>
<dbReference type="InterPro" id="IPR043766">
    <property type="entry name" value="BfmA-like"/>
</dbReference>
<organism evidence="2 3">
    <name type="scientific">Xanthocytophaga agilis</name>
    <dbReference type="NCBI Taxonomy" id="3048010"/>
    <lineage>
        <taxon>Bacteria</taxon>
        <taxon>Pseudomonadati</taxon>
        <taxon>Bacteroidota</taxon>
        <taxon>Cytophagia</taxon>
        <taxon>Cytophagales</taxon>
        <taxon>Rhodocytophagaceae</taxon>
        <taxon>Xanthocytophaga</taxon>
    </lineage>
</organism>
<accession>A0AAE3RCR5</accession>
<keyword evidence="3" id="KW-1185">Reference proteome</keyword>
<dbReference type="Pfam" id="PF18976">
    <property type="entry name" value="DUF5712"/>
    <property type="match status" value="1"/>
</dbReference>
<evidence type="ECO:0000313" key="3">
    <source>
        <dbReference type="Proteomes" id="UP001232063"/>
    </source>
</evidence>
<feature type="region of interest" description="Disordered" evidence="1">
    <location>
        <begin position="164"/>
        <end position="185"/>
    </location>
</feature>